<evidence type="ECO:0000313" key="3">
    <source>
        <dbReference type="Proteomes" id="UP001153365"/>
    </source>
</evidence>
<comment type="caution">
    <text evidence="2">The sequence shown here is derived from an EMBL/GenBank/DDBJ whole genome shotgun (WGS) entry which is preliminary data.</text>
</comment>
<accession>A0AAV0B5F5</accession>
<protein>
    <submittedName>
        <fullName evidence="2">Uncharacterized protein</fullName>
    </submittedName>
</protein>
<keyword evidence="3" id="KW-1185">Reference proteome</keyword>
<evidence type="ECO:0000256" key="1">
    <source>
        <dbReference type="SAM" id="MobiDB-lite"/>
    </source>
</evidence>
<proteinExistence type="predicted"/>
<gene>
    <name evidence="2" type="ORF">PPACK8108_LOCUS13775</name>
</gene>
<feature type="region of interest" description="Disordered" evidence="1">
    <location>
        <begin position="69"/>
        <end position="94"/>
    </location>
</feature>
<dbReference type="AlphaFoldDB" id="A0AAV0B5F5"/>
<organism evidence="2 3">
    <name type="scientific">Phakopsora pachyrhizi</name>
    <name type="common">Asian soybean rust disease fungus</name>
    <dbReference type="NCBI Taxonomy" id="170000"/>
    <lineage>
        <taxon>Eukaryota</taxon>
        <taxon>Fungi</taxon>
        <taxon>Dikarya</taxon>
        <taxon>Basidiomycota</taxon>
        <taxon>Pucciniomycotina</taxon>
        <taxon>Pucciniomycetes</taxon>
        <taxon>Pucciniales</taxon>
        <taxon>Phakopsoraceae</taxon>
        <taxon>Phakopsora</taxon>
    </lineage>
</organism>
<sequence>MAIIDESASLISKNYVISQNTSRRSVLCADNEDINIGRSISSISKLDGRLGEENLNSTDFEERSLSMLLNESNRGPEKRGAAYQTSSKRPPSHRIKPKVVPIYIASASGDVLLVKPREEMHTLIEIQNEKSEEEKNCEDEAQLDLKGKHLHCVGGEYMTNTVKLKWDFKMQEVSKALKED</sequence>
<reference evidence="2" key="1">
    <citation type="submission" date="2022-06" db="EMBL/GenBank/DDBJ databases">
        <authorList>
            <consortium name="SYNGENTA / RWTH Aachen University"/>
        </authorList>
    </citation>
    <scope>NUCLEOTIDE SEQUENCE</scope>
</reference>
<dbReference type="Proteomes" id="UP001153365">
    <property type="component" value="Unassembled WGS sequence"/>
</dbReference>
<dbReference type="EMBL" id="CALTRL010003468">
    <property type="protein sequence ID" value="CAH7681205.1"/>
    <property type="molecule type" value="Genomic_DNA"/>
</dbReference>
<name>A0AAV0B5F5_PHAPC</name>
<evidence type="ECO:0000313" key="2">
    <source>
        <dbReference type="EMBL" id="CAH7681205.1"/>
    </source>
</evidence>